<evidence type="ECO:0000313" key="2">
    <source>
        <dbReference type="EMBL" id="KRL99175.1"/>
    </source>
</evidence>
<dbReference type="RefSeq" id="WP_235803438.1">
    <property type="nucleotide sequence ID" value="NZ_AZFQ01000034.1"/>
</dbReference>
<dbReference type="PANTHER" id="PTHR42160">
    <property type="entry name" value="URACIL-DNA GLYCOSYLASE SUPERFAMILY PROTEIN"/>
    <property type="match status" value="1"/>
</dbReference>
<feature type="domain" description="Uracil-DNA glycosylase-like" evidence="1">
    <location>
        <begin position="35"/>
        <end position="193"/>
    </location>
</feature>
<organism evidence="2 3">
    <name type="scientific">Liquorilactobacillus satsumensis DSM 16230 = JCM 12392</name>
    <dbReference type="NCBI Taxonomy" id="1423801"/>
    <lineage>
        <taxon>Bacteria</taxon>
        <taxon>Bacillati</taxon>
        <taxon>Bacillota</taxon>
        <taxon>Bacilli</taxon>
        <taxon>Lactobacillales</taxon>
        <taxon>Lactobacillaceae</taxon>
        <taxon>Liquorilactobacillus</taxon>
    </lineage>
</organism>
<dbReference type="Proteomes" id="UP000051166">
    <property type="component" value="Unassembled WGS sequence"/>
</dbReference>
<dbReference type="InterPro" id="IPR036895">
    <property type="entry name" value="Uracil-DNA_glycosylase-like_sf"/>
</dbReference>
<evidence type="ECO:0000313" key="3">
    <source>
        <dbReference type="Proteomes" id="UP000051166"/>
    </source>
</evidence>
<proteinExistence type="predicted"/>
<dbReference type="InterPro" id="IPR005122">
    <property type="entry name" value="Uracil-DNA_glycosylase-like"/>
</dbReference>
<reference evidence="2 3" key="1">
    <citation type="journal article" date="2015" name="Genome Announc.">
        <title>Expanding the biotechnology potential of lactobacilli through comparative genomics of 213 strains and associated genera.</title>
        <authorList>
            <person name="Sun Z."/>
            <person name="Harris H.M."/>
            <person name="McCann A."/>
            <person name="Guo C."/>
            <person name="Argimon S."/>
            <person name="Zhang W."/>
            <person name="Yang X."/>
            <person name="Jeffery I.B."/>
            <person name="Cooney J.C."/>
            <person name="Kagawa T.F."/>
            <person name="Liu W."/>
            <person name="Song Y."/>
            <person name="Salvetti E."/>
            <person name="Wrobel A."/>
            <person name="Rasinkangas P."/>
            <person name="Parkhill J."/>
            <person name="Rea M.C."/>
            <person name="O'Sullivan O."/>
            <person name="Ritari J."/>
            <person name="Douillard F.P."/>
            <person name="Paul Ross R."/>
            <person name="Yang R."/>
            <person name="Briner A.E."/>
            <person name="Felis G.E."/>
            <person name="de Vos W.M."/>
            <person name="Barrangou R."/>
            <person name="Klaenhammer T.R."/>
            <person name="Caufield P.W."/>
            <person name="Cui Y."/>
            <person name="Zhang H."/>
            <person name="O'Toole P.W."/>
        </authorList>
    </citation>
    <scope>NUCLEOTIDE SEQUENCE [LARGE SCALE GENOMIC DNA]</scope>
    <source>
        <strain evidence="2 3">DSM 16230</strain>
    </source>
</reference>
<dbReference type="SUPFAM" id="SSF52141">
    <property type="entry name" value="Uracil-DNA glycosylase-like"/>
    <property type="match status" value="1"/>
</dbReference>
<comment type="caution">
    <text evidence="2">The sequence shown here is derived from an EMBL/GenBank/DDBJ whole genome shotgun (WGS) entry which is preliminary data.</text>
</comment>
<dbReference type="AlphaFoldDB" id="A0A0R1V0S2"/>
<gene>
    <name evidence="2" type="ORF">FD50_GL000455</name>
</gene>
<accession>A0A0R1V0S2</accession>
<protein>
    <submittedName>
        <fullName evidence="2">Uracil-DNA glycosylase</fullName>
    </submittedName>
</protein>
<dbReference type="PANTHER" id="PTHR42160:SF1">
    <property type="entry name" value="URACIL-DNA GLYCOSYLASE SUPERFAMILY PROTEIN"/>
    <property type="match status" value="1"/>
</dbReference>
<dbReference type="SMART" id="SM00987">
    <property type="entry name" value="UreE_C"/>
    <property type="match status" value="1"/>
</dbReference>
<name>A0A0R1V0S2_9LACO</name>
<sequence>MMTEQSILEQKLSQIFNAIKNDPANAVYTAQKIEPLYAAAATAKILLIGQAPGKKAQATKRCWNDQSGVRLRKWMGVTTAEFYDSTSIAILPADFYYPGKGKHGDLPPRRGFAAKWHPQLLKLMPNIQLSLLIGSYAQHEYLELPKTVALTEVVHNYQNYLPKYFPLVHPSPLNGGWLKRNPWFEEKVVPTLKKRVRQILNEKD</sequence>
<dbReference type="PATRIC" id="fig|1423801.4.peg.462"/>
<dbReference type="EMBL" id="AZFQ01000034">
    <property type="protein sequence ID" value="KRL99175.1"/>
    <property type="molecule type" value="Genomic_DNA"/>
</dbReference>
<dbReference type="Pfam" id="PF03167">
    <property type="entry name" value="UDG"/>
    <property type="match status" value="1"/>
</dbReference>
<keyword evidence="3" id="KW-1185">Reference proteome</keyword>
<dbReference type="Gene3D" id="3.40.470.10">
    <property type="entry name" value="Uracil-DNA glycosylase-like domain"/>
    <property type="match status" value="1"/>
</dbReference>
<evidence type="ECO:0000259" key="1">
    <source>
        <dbReference type="SMART" id="SM00986"/>
    </source>
</evidence>
<dbReference type="STRING" id="1423801.FD50_GL000455"/>
<dbReference type="SMART" id="SM00986">
    <property type="entry name" value="UDG"/>
    <property type="match status" value="1"/>
</dbReference>
<dbReference type="GeneID" id="98307893"/>
<dbReference type="CDD" id="cd10033">
    <property type="entry name" value="UDG_like"/>
    <property type="match status" value="1"/>
</dbReference>
<dbReference type="InterPro" id="IPR047124">
    <property type="entry name" value="HI_0220.2"/>
</dbReference>